<dbReference type="HOGENOM" id="CLU_3428502_0_0_1"/>
<dbReference type="AlphaFoldDB" id="T0LE68"/>
<protein>
    <submittedName>
        <fullName evidence="1">Uncharacterized protein</fullName>
    </submittedName>
</protein>
<evidence type="ECO:0000313" key="1">
    <source>
        <dbReference type="EMBL" id="EQB46690.1"/>
    </source>
</evidence>
<reference evidence="2" key="1">
    <citation type="journal article" date="2013" name="Mol. Plant Microbe Interact.">
        <title>Global aspects of pacC regulation of pathogenicity genes in Colletotrichum gloeosporioides as revealed by transcriptome analysis.</title>
        <authorList>
            <person name="Alkan N."/>
            <person name="Meng X."/>
            <person name="Friedlander G."/>
            <person name="Reuveni E."/>
            <person name="Sukno S."/>
            <person name="Sherman A."/>
            <person name="Thon M."/>
            <person name="Fluhr R."/>
            <person name="Prusky D."/>
        </authorList>
    </citation>
    <scope>NUCLEOTIDE SEQUENCE [LARGE SCALE GENOMIC DNA]</scope>
    <source>
        <strain evidence="2">Cg-14</strain>
    </source>
</reference>
<comment type="caution">
    <text evidence="1">The sequence shown here is derived from an EMBL/GenBank/DDBJ whole genome shotgun (WGS) entry which is preliminary data.</text>
</comment>
<sequence length="20" mass="2377">MAFIKKEFGRFVTVYQKGIN</sequence>
<evidence type="ECO:0000313" key="2">
    <source>
        <dbReference type="Proteomes" id="UP000015530"/>
    </source>
</evidence>
<dbReference type="Proteomes" id="UP000015530">
    <property type="component" value="Unassembled WGS sequence"/>
</dbReference>
<proteinExistence type="predicted"/>
<name>T0LE68_COLGC</name>
<organism evidence="1 2">
    <name type="scientific">Colletotrichum gloeosporioides (strain Cg-14)</name>
    <name type="common">Anthracnose fungus</name>
    <name type="synonym">Glomerella cingulata</name>
    <dbReference type="NCBI Taxonomy" id="1237896"/>
    <lineage>
        <taxon>Eukaryota</taxon>
        <taxon>Fungi</taxon>
        <taxon>Dikarya</taxon>
        <taxon>Ascomycota</taxon>
        <taxon>Pezizomycotina</taxon>
        <taxon>Sordariomycetes</taxon>
        <taxon>Hypocreomycetidae</taxon>
        <taxon>Glomerellales</taxon>
        <taxon>Glomerellaceae</taxon>
        <taxon>Colletotrichum</taxon>
        <taxon>Colletotrichum gloeosporioides species complex</taxon>
    </lineage>
</organism>
<gene>
    <name evidence="1" type="ORF">CGLO_14243</name>
</gene>
<dbReference type="EMBL" id="AMYD01003293">
    <property type="protein sequence ID" value="EQB46690.1"/>
    <property type="molecule type" value="Genomic_DNA"/>
</dbReference>
<accession>T0LE68</accession>